<sequence length="350" mass="38675">MSRTSIKNLAFRDGKKEQSNVELLNRQRPENITRNKVMWQKNILPGGRADWVIVGFSAPVLIEKKIEAQVDARGIFAERNQKDSGDLISAAVPIELTSKVENAVLDLLAGNEYSREMGGNTVVKTDAITMKVDTKEVITLDNENTSGQNCGSSESGGTFENNEESEERKAILANGAKPMPLEGRCDGKAPPRKKELFKSQSYTSSAAPHNLPSVSGRESRDIERDNRDLHLRTQSNQEPRATWLTLSPKRRLSNPQSRISSSASAPARRPHPAEIIRSFRSNFSTSSNNLGALYSPVFNTQNSKARLTTLTLPRTNQSITRRPKTTITVASRMITHALGVRAVPKVLESK</sequence>
<feature type="compositionally biased region" description="Polar residues" evidence="1">
    <location>
        <begin position="141"/>
        <end position="160"/>
    </location>
</feature>
<dbReference type="RefSeq" id="XP_001555639.1">
    <property type="nucleotide sequence ID" value="XM_001555589.2"/>
</dbReference>
<dbReference type="OrthoDB" id="3539198at2759"/>
<protein>
    <submittedName>
        <fullName evidence="2">Uncharacterized protein</fullName>
    </submittedName>
</protein>
<reference evidence="2 3" key="2">
    <citation type="journal article" date="2012" name="Eukaryot. Cell">
        <title>Genome update of Botrytis cinerea strains B05.10 and T4.</title>
        <authorList>
            <person name="Staats M."/>
            <person name="van Kan J.A."/>
        </authorList>
    </citation>
    <scope>NUCLEOTIDE SEQUENCE [LARGE SCALE GENOMIC DNA]</scope>
    <source>
        <strain evidence="2 3">B05.10</strain>
    </source>
</reference>
<evidence type="ECO:0000313" key="3">
    <source>
        <dbReference type="Proteomes" id="UP000001798"/>
    </source>
</evidence>
<accession>A0A384J4C2</accession>
<dbReference type="GeneID" id="5436207"/>
<dbReference type="OMA" id="RPENITR"/>
<feature type="compositionally biased region" description="Basic and acidic residues" evidence="1">
    <location>
        <begin position="217"/>
        <end position="231"/>
    </location>
</feature>
<gene>
    <name evidence="2" type="ORF">BCIN_01g01670</name>
</gene>
<feature type="region of interest" description="Disordered" evidence="1">
    <location>
        <begin position="140"/>
        <end position="272"/>
    </location>
</feature>
<reference evidence="2 3" key="1">
    <citation type="journal article" date="2011" name="PLoS Genet.">
        <title>Genomic analysis of the necrotrophic fungal pathogens Sclerotinia sclerotiorum and Botrytis cinerea.</title>
        <authorList>
            <person name="Amselem J."/>
            <person name="Cuomo C.A."/>
            <person name="van Kan J.A."/>
            <person name="Viaud M."/>
            <person name="Benito E.P."/>
            <person name="Couloux A."/>
            <person name="Coutinho P.M."/>
            <person name="de Vries R.P."/>
            <person name="Dyer P.S."/>
            <person name="Fillinger S."/>
            <person name="Fournier E."/>
            <person name="Gout L."/>
            <person name="Hahn M."/>
            <person name="Kohn L."/>
            <person name="Lapalu N."/>
            <person name="Plummer K.M."/>
            <person name="Pradier J.M."/>
            <person name="Quevillon E."/>
            <person name="Sharon A."/>
            <person name="Simon A."/>
            <person name="ten Have A."/>
            <person name="Tudzynski B."/>
            <person name="Tudzynski P."/>
            <person name="Wincker P."/>
            <person name="Andrew M."/>
            <person name="Anthouard V."/>
            <person name="Beever R.E."/>
            <person name="Beffa R."/>
            <person name="Benoit I."/>
            <person name="Bouzid O."/>
            <person name="Brault B."/>
            <person name="Chen Z."/>
            <person name="Choquer M."/>
            <person name="Collemare J."/>
            <person name="Cotton P."/>
            <person name="Danchin E.G."/>
            <person name="Da Silva C."/>
            <person name="Gautier A."/>
            <person name="Giraud C."/>
            <person name="Giraud T."/>
            <person name="Gonzalez C."/>
            <person name="Grossetete S."/>
            <person name="Guldener U."/>
            <person name="Henrissat B."/>
            <person name="Howlett B.J."/>
            <person name="Kodira C."/>
            <person name="Kretschmer M."/>
            <person name="Lappartient A."/>
            <person name="Leroch M."/>
            <person name="Levis C."/>
            <person name="Mauceli E."/>
            <person name="Neuveglise C."/>
            <person name="Oeser B."/>
            <person name="Pearson M."/>
            <person name="Poulain J."/>
            <person name="Poussereau N."/>
            <person name="Quesneville H."/>
            <person name="Rascle C."/>
            <person name="Schumacher J."/>
            <person name="Segurens B."/>
            <person name="Sexton A."/>
            <person name="Silva E."/>
            <person name="Sirven C."/>
            <person name="Soanes D.M."/>
            <person name="Talbot N.J."/>
            <person name="Templeton M."/>
            <person name="Yandava C."/>
            <person name="Yarden O."/>
            <person name="Zeng Q."/>
            <person name="Rollins J.A."/>
            <person name="Lebrun M.H."/>
            <person name="Dickman M."/>
        </authorList>
    </citation>
    <scope>NUCLEOTIDE SEQUENCE [LARGE SCALE GENOMIC DNA]</scope>
    <source>
        <strain evidence="2 3">B05.10</strain>
    </source>
</reference>
<evidence type="ECO:0000256" key="1">
    <source>
        <dbReference type="SAM" id="MobiDB-lite"/>
    </source>
</evidence>
<keyword evidence="3" id="KW-1185">Reference proteome</keyword>
<evidence type="ECO:0000313" key="2">
    <source>
        <dbReference type="EMBL" id="ATZ45374.1"/>
    </source>
</evidence>
<dbReference type="AlphaFoldDB" id="A0A384J4C2"/>
<feature type="compositionally biased region" description="Basic and acidic residues" evidence="1">
    <location>
        <begin position="183"/>
        <end position="197"/>
    </location>
</feature>
<feature type="compositionally biased region" description="Polar residues" evidence="1">
    <location>
        <begin position="198"/>
        <end position="207"/>
    </location>
</feature>
<dbReference type="Proteomes" id="UP000001798">
    <property type="component" value="Chromosome 1"/>
</dbReference>
<dbReference type="VEuPathDB" id="FungiDB:Bcin01g01670"/>
<reference evidence="2 3" key="3">
    <citation type="journal article" date="2017" name="Mol. Plant Pathol.">
        <title>A gapless genome sequence of the fungus Botrytis cinerea.</title>
        <authorList>
            <person name="Van Kan J.A."/>
            <person name="Stassen J.H."/>
            <person name="Mosbach A."/>
            <person name="Van Der Lee T.A."/>
            <person name="Faino L."/>
            <person name="Farmer A.D."/>
            <person name="Papasotiriou D.G."/>
            <person name="Zhou S."/>
            <person name="Seidl M.F."/>
            <person name="Cottam E."/>
            <person name="Edel D."/>
            <person name="Hahn M."/>
            <person name="Schwartz D.C."/>
            <person name="Dietrich R.A."/>
            <person name="Widdison S."/>
            <person name="Scalliet G."/>
        </authorList>
    </citation>
    <scope>NUCLEOTIDE SEQUENCE [LARGE SCALE GENOMIC DNA]</scope>
    <source>
        <strain evidence="2 3">B05.10</strain>
    </source>
</reference>
<proteinExistence type="predicted"/>
<feature type="compositionally biased region" description="Low complexity" evidence="1">
    <location>
        <begin position="253"/>
        <end position="267"/>
    </location>
</feature>
<dbReference type="KEGG" id="bfu:BCIN_01g01670"/>
<name>A0A384J4C2_BOTFB</name>
<organism evidence="2 3">
    <name type="scientific">Botryotinia fuckeliana (strain B05.10)</name>
    <name type="common">Noble rot fungus</name>
    <name type="synonym">Botrytis cinerea</name>
    <dbReference type="NCBI Taxonomy" id="332648"/>
    <lineage>
        <taxon>Eukaryota</taxon>
        <taxon>Fungi</taxon>
        <taxon>Dikarya</taxon>
        <taxon>Ascomycota</taxon>
        <taxon>Pezizomycotina</taxon>
        <taxon>Leotiomycetes</taxon>
        <taxon>Helotiales</taxon>
        <taxon>Sclerotiniaceae</taxon>
        <taxon>Botrytis</taxon>
    </lineage>
</organism>
<dbReference type="EMBL" id="CP009805">
    <property type="protein sequence ID" value="ATZ45374.1"/>
    <property type="molecule type" value="Genomic_DNA"/>
</dbReference>